<keyword evidence="6" id="KW-0238">DNA-binding</keyword>
<feature type="domain" description="HTH gntR-type" evidence="9">
    <location>
        <begin position="13"/>
        <end position="81"/>
    </location>
</feature>
<organism evidence="10 11">
    <name type="scientific">Cohnella faecalis</name>
    <dbReference type="NCBI Taxonomy" id="2315694"/>
    <lineage>
        <taxon>Bacteria</taxon>
        <taxon>Bacillati</taxon>
        <taxon>Bacillota</taxon>
        <taxon>Bacilli</taxon>
        <taxon>Bacillales</taxon>
        <taxon>Paenibacillaceae</taxon>
        <taxon>Cohnella</taxon>
    </lineage>
</organism>
<dbReference type="GO" id="GO:0003700">
    <property type="term" value="F:DNA-binding transcription factor activity"/>
    <property type="evidence" value="ECO:0007669"/>
    <property type="project" value="InterPro"/>
</dbReference>
<dbReference type="AlphaFoldDB" id="A0A398CX10"/>
<keyword evidence="7" id="KW-0804">Transcription</keyword>
<evidence type="ECO:0000256" key="2">
    <source>
        <dbReference type="ARBA" id="ARBA00005384"/>
    </source>
</evidence>
<comment type="cofactor">
    <cofactor evidence="1">
        <name>pyridoxal 5'-phosphate</name>
        <dbReference type="ChEBI" id="CHEBI:597326"/>
    </cofactor>
</comment>
<accession>A0A398CX10</accession>
<protein>
    <submittedName>
        <fullName evidence="10">PLP-dependent aminotransferase family protein</fullName>
    </submittedName>
</protein>
<comment type="similarity">
    <text evidence="2">In the C-terminal section; belongs to the class-I pyridoxal-phosphate-dependent aminotransferase family.</text>
</comment>
<dbReference type="Gene3D" id="1.10.10.10">
    <property type="entry name" value="Winged helix-like DNA-binding domain superfamily/Winged helix DNA-binding domain"/>
    <property type="match status" value="1"/>
</dbReference>
<dbReference type="PANTHER" id="PTHR46577">
    <property type="entry name" value="HTH-TYPE TRANSCRIPTIONAL REGULATORY PROTEIN GABR"/>
    <property type="match status" value="1"/>
</dbReference>
<dbReference type="Gene3D" id="3.40.640.10">
    <property type="entry name" value="Type I PLP-dependent aspartate aminotransferase-like (Major domain)"/>
    <property type="match status" value="1"/>
</dbReference>
<comment type="caution">
    <text evidence="10">The sequence shown here is derived from an EMBL/GenBank/DDBJ whole genome shotgun (WGS) entry which is preliminary data.</text>
</comment>
<evidence type="ECO:0000259" key="9">
    <source>
        <dbReference type="PROSITE" id="PS50949"/>
    </source>
</evidence>
<dbReference type="SMART" id="SM00345">
    <property type="entry name" value="HTH_GNTR"/>
    <property type="match status" value="1"/>
</dbReference>
<name>A0A398CX10_9BACL</name>
<dbReference type="InterPro" id="IPR015421">
    <property type="entry name" value="PyrdxlP-dep_Trfase_major"/>
</dbReference>
<dbReference type="GO" id="GO:0003677">
    <property type="term" value="F:DNA binding"/>
    <property type="evidence" value="ECO:0007669"/>
    <property type="project" value="UniProtKB-KW"/>
</dbReference>
<dbReference type="InterPro" id="IPR036390">
    <property type="entry name" value="WH_DNA-bd_sf"/>
</dbReference>
<dbReference type="GO" id="GO:0030170">
    <property type="term" value="F:pyridoxal phosphate binding"/>
    <property type="evidence" value="ECO:0007669"/>
    <property type="project" value="InterPro"/>
</dbReference>
<feature type="region of interest" description="Disordered" evidence="8">
    <location>
        <begin position="85"/>
        <end position="106"/>
    </location>
</feature>
<proteinExistence type="inferred from homology"/>
<reference evidence="10 11" key="1">
    <citation type="submission" date="2018-09" db="EMBL/GenBank/DDBJ databases">
        <title>Cohnella cavernae sp. nov., isolated from a karst cave.</title>
        <authorList>
            <person name="Zhu H."/>
        </authorList>
    </citation>
    <scope>NUCLEOTIDE SEQUENCE [LARGE SCALE GENOMIC DNA]</scope>
    <source>
        <strain evidence="10 11">K2E09-144</strain>
    </source>
</reference>
<dbReference type="InterPro" id="IPR015424">
    <property type="entry name" value="PyrdxlP-dep_Trfase"/>
</dbReference>
<dbReference type="PANTHER" id="PTHR46577:SF1">
    <property type="entry name" value="HTH-TYPE TRANSCRIPTIONAL REGULATORY PROTEIN GABR"/>
    <property type="match status" value="1"/>
</dbReference>
<dbReference type="SUPFAM" id="SSF46785">
    <property type="entry name" value="Winged helix' DNA-binding domain"/>
    <property type="match status" value="1"/>
</dbReference>
<dbReference type="Pfam" id="PF00392">
    <property type="entry name" value="GntR"/>
    <property type="match status" value="1"/>
</dbReference>
<dbReference type="EMBL" id="QXJM01000016">
    <property type="protein sequence ID" value="RIE05118.1"/>
    <property type="molecule type" value="Genomic_DNA"/>
</dbReference>
<evidence type="ECO:0000256" key="6">
    <source>
        <dbReference type="ARBA" id="ARBA00023125"/>
    </source>
</evidence>
<keyword evidence="5" id="KW-0805">Transcription regulation</keyword>
<dbReference type="Pfam" id="PF00155">
    <property type="entry name" value="Aminotran_1_2"/>
    <property type="match status" value="1"/>
</dbReference>
<dbReference type="PROSITE" id="PS50949">
    <property type="entry name" value="HTH_GNTR"/>
    <property type="match status" value="1"/>
</dbReference>
<dbReference type="PRINTS" id="PR00035">
    <property type="entry name" value="HTHGNTR"/>
</dbReference>
<keyword evidence="11" id="KW-1185">Reference proteome</keyword>
<dbReference type="RefSeq" id="WP_119147714.1">
    <property type="nucleotide sequence ID" value="NZ_JBHSOV010000021.1"/>
</dbReference>
<evidence type="ECO:0000313" key="10">
    <source>
        <dbReference type="EMBL" id="RIE05118.1"/>
    </source>
</evidence>
<evidence type="ECO:0000256" key="7">
    <source>
        <dbReference type="ARBA" id="ARBA00023163"/>
    </source>
</evidence>
<dbReference type="InterPro" id="IPR051446">
    <property type="entry name" value="HTH_trans_reg/aminotransferase"/>
</dbReference>
<evidence type="ECO:0000256" key="8">
    <source>
        <dbReference type="SAM" id="MobiDB-lite"/>
    </source>
</evidence>
<evidence type="ECO:0000256" key="4">
    <source>
        <dbReference type="ARBA" id="ARBA00022898"/>
    </source>
</evidence>
<dbReference type="OrthoDB" id="9808770at2"/>
<dbReference type="GO" id="GO:0008483">
    <property type="term" value="F:transaminase activity"/>
    <property type="evidence" value="ECO:0007669"/>
    <property type="project" value="UniProtKB-KW"/>
</dbReference>
<dbReference type="InterPro" id="IPR036388">
    <property type="entry name" value="WH-like_DNA-bd_sf"/>
</dbReference>
<dbReference type="SUPFAM" id="SSF53383">
    <property type="entry name" value="PLP-dependent transferases"/>
    <property type="match status" value="1"/>
</dbReference>
<dbReference type="Proteomes" id="UP000266340">
    <property type="component" value="Unassembled WGS sequence"/>
</dbReference>
<evidence type="ECO:0000256" key="5">
    <source>
        <dbReference type="ARBA" id="ARBA00023015"/>
    </source>
</evidence>
<evidence type="ECO:0000256" key="1">
    <source>
        <dbReference type="ARBA" id="ARBA00001933"/>
    </source>
</evidence>
<keyword evidence="3 10" id="KW-0032">Aminotransferase</keyword>
<dbReference type="InterPro" id="IPR000524">
    <property type="entry name" value="Tscrpt_reg_HTH_GntR"/>
</dbReference>
<gene>
    <name evidence="10" type="ORF">D3H35_03050</name>
</gene>
<keyword evidence="10" id="KW-0808">Transferase</keyword>
<sequence length="485" mass="54124">MLIPPPFDGSSNEPSYMRIYRFYREQILLGAIPRHAKLPSIRALAQHLGLSRNPVETAYAHLVAEGYVVNKEKSGYFAVELERPPSAEAPPASPADLLAGSTKTSADDEPIEPIKLDFSHDSVNMDLFPLRLWKQLSAQALREADRSLFHYGDGKGEPYLRNLIRSLLRQNRGVVCEPEQVIVTSGTQQSILILSSLIRSERGKLAVEAAMHPGIYRIFRQQHLRPVPIPLEEDGLSCDTLLTQASLSGVYVTPSHQLPYGTILPAAKRAKLLQWANRTNGWIIEDDYDSEFIYEGRPLPALQGMDKTGRVIYLGTFSKALAPAVRLSYLVLPPVLLERFDAEFAHYDQTASRLTQKTMELFIAKGHLDRHIRKMRKSYDLNRKTLIAAIETHFQGQANVSGASSGLHLLLRVHSNEPMEELVRRAAACGIKVDPASRYHVSEEESSTVFEQPGSPFSSFVMGFGGLTSEQIELGIRTLASVWTR</sequence>
<keyword evidence="4" id="KW-0663">Pyridoxal phosphate</keyword>
<evidence type="ECO:0000256" key="3">
    <source>
        <dbReference type="ARBA" id="ARBA00022576"/>
    </source>
</evidence>
<evidence type="ECO:0000313" key="11">
    <source>
        <dbReference type="Proteomes" id="UP000266340"/>
    </source>
</evidence>
<dbReference type="CDD" id="cd00609">
    <property type="entry name" value="AAT_like"/>
    <property type="match status" value="1"/>
</dbReference>
<dbReference type="CDD" id="cd07377">
    <property type="entry name" value="WHTH_GntR"/>
    <property type="match status" value="1"/>
</dbReference>
<dbReference type="InterPro" id="IPR004839">
    <property type="entry name" value="Aminotransferase_I/II_large"/>
</dbReference>